<evidence type="ECO:0000313" key="8">
    <source>
        <dbReference type="Proteomes" id="UP000093069"/>
    </source>
</evidence>
<evidence type="ECO:0000313" key="6">
    <source>
        <dbReference type="EMBL" id="ASJ16543.1"/>
    </source>
</evidence>
<organism evidence="7 8">
    <name type="scientific">Thermococcus chitonophagus</name>
    <dbReference type="NCBI Taxonomy" id="54262"/>
    <lineage>
        <taxon>Archaea</taxon>
        <taxon>Methanobacteriati</taxon>
        <taxon>Methanobacteriota</taxon>
        <taxon>Thermococci</taxon>
        <taxon>Thermococcales</taxon>
        <taxon>Thermococcaceae</taxon>
        <taxon>Thermococcus</taxon>
    </lineage>
</organism>
<dbReference type="OrthoDB" id="84651at2157"/>
<accession>A0A160VSB4</accession>
<evidence type="ECO:0000256" key="3">
    <source>
        <dbReference type="ARBA" id="ARBA00023125"/>
    </source>
</evidence>
<evidence type="ECO:0000256" key="2">
    <source>
        <dbReference type="ARBA" id="ARBA00022747"/>
    </source>
</evidence>
<dbReference type="EMBL" id="LN999010">
    <property type="protein sequence ID" value="CUX77549.1"/>
    <property type="molecule type" value="Genomic_DNA"/>
</dbReference>
<protein>
    <submittedName>
        <fullName evidence="7">Type I restriction-modification system, specificity subunit S</fullName>
        <ecNumber evidence="7">3.1.21.3</ecNumber>
    </submittedName>
</protein>
<keyword evidence="7" id="KW-0378">Hydrolase</keyword>
<dbReference type="RefSeq" id="WP_068576934.1">
    <property type="nucleotide sequence ID" value="NZ_CP015193.1"/>
</dbReference>
<dbReference type="REBASE" id="145517">
    <property type="entry name" value="S.Tch1ORF771P"/>
</dbReference>
<keyword evidence="3" id="KW-0238">DNA-binding</keyword>
<evidence type="ECO:0000256" key="4">
    <source>
        <dbReference type="SAM" id="Coils"/>
    </source>
</evidence>
<dbReference type="SUPFAM" id="SSF116734">
    <property type="entry name" value="DNA methylase specificity domain"/>
    <property type="match status" value="2"/>
</dbReference>
<evidence type="ECO:0000259" key="5">
    <source>
        <dbReference type="Pfam" id="PF01420"/>
    </source>
</evidence>
<dbReference type="STRING" id="54262.CHITON_0770"/>
<dbReference type="GeneID" id="33321984"/>
<dbReference type="InterPro" id="IPR000055">
    <property type="entry name" value="Restrct_endonuc_typeI_TRD"/>
</dbReference>
<gene>
    <name evidence="6" type="ORF">A3L04_05370</name>
    <name evidence="7" type="ORF">CHITON_0770</name>
</gene>
<reference evidence="7" key="2">
    <citation type="submission" date="2016-01" db="EMBL/GenBank/DDBJ databases">
        <authorList>
            <person name="Oliw E.H."/>
        </authorList>
    </citation>
    <scope>NUCLEOTIDE SEQUENCE</scope>
    <source>
        <strain evidence="7">1</strain>
    </source>
</reference>
<dbReference type="Proteomes" id="UP000093069">
    <property type="component" value="Chromosome I"/>
</dbReference>
<dbReference type="KEGG" id="tch:CHITON_0770"/>
<dbReference type="REBASE" id="209864">
    <property type="entry name" value="S.TchGC74ORF5365P"/>
</dbReference>
<dbReference type="GO" id="GO:0009307">
    <property type="term" value="P:DNA restriction-modification system"/>
    <property type="evidence" value="ECO:0007669"/>
    <property type="project" value="UniProtKB-KW"/>
</dbReference>
<dbReference type="PANTHER" id="PTHR43140:SF1">
    <property type="entry name" value="TYPE I RESTRICTION ENZYME ECOKI SPECIFICITY SUBUNIT"/>
    <property type="match status" value="1"/>
</dbReference>
<evidence type="ECO:0000313" key="9">
    <source>
        <dbReference type="Proteomes" id="UP000250189"/>
    </source>
</evidence>
<comment type="similarity">
    <text evidence="1">Belongs to the type-I restriction system S methylase family.</text>
</comment>
<dbReference type="PANTHER" id="PTHR43140">
    <property type="entry name" value="TYPE-1 RESTRICTION ENZYME ECOKI SPECIFICITY PROTEIN"/>
    <property type="match status" value="1"/>
</dbReference>
<dbReference type="EC" id="3.1.21.3" evidence="7"/>
<dbReference type="GO" id="GO:0009035">
    <property type="term" value="F:type I site-specific deoxyribonuclease activity"/>
    <property type="evidence" value="ECO:0007669"/>
    <property type="project" value="UniProtKB-EC"/>
</dbReference>
<dbReference type="Gene3D" id="3.90.220.20">
    <property type="entry name" value="DNA methylase specificity domains"/>
    <property type="match status" value="2"/>
</dbReference>
<keyword evidence="2" id="KW-0680">Restriction system</keyword>
<evidence type="ECO:0000313" key="7">
    <source>
        <dbReference type="EMBL" id="CUX77549.1"/>
    </source>
</evidence>
<dbReference type="Pfam" id="PF01420">
    <property type="entry name" value="Methylase_S"/>
    <property type="match status" value="2"/>
</dbReference>
<reference evidence="8" key="1">
    <citation type="submission" date="2016-01" db="EMBL/GenBank/DDBJ databases">
        <authorList>
            <person name="Vorgias C.E."/>
        </authorList>
    </citation>
    <scope>NUCLEOTIDE SEQUENCE [LARGE SCALE GENOMIC DNA]</scope>
</reference>
<sequence length="419" mass="48685">MRERPLTEFISKKGEKKESATPKVGVKGPWKLPEGWRWIKLRTIGDIRKETINPQQYPSELFELYSIPAYHSTGKPELKLGKQIKSNKFIVKPGDILFGKLNPHLPKVWIVEPNKGYRQIASTELFPIIVNNKKAITKYVYWYLLSPQVREELVRKVIGTTGSRKRIGKDDILNLKIPLPPLPEQKRIVTKLDELNKRIEEAKRLAREAREEAEKLMASALHEVFSKAEEKGWGWVRLGDVVTRRNETIDPAQNPDLPFVGLEHITPGEVKLSKYSSRVDLRSQKYVFYPGDVLYGKLRPYLDKAVVATIKGMCSTDLLVLTPKEGLMPEYLVTFMHTPQFRELVTQYMRGTNHPRISWKSLQKFKIPLPPLEEQKRIVTYLNSIHERVQRLIKLYKEREKELEQLFPSILDRAFKGKL</sequence>
<reference evidence="6 9" key="3">
    <citation type="submission" date="2016-04" db="EMBL/GenBank/DDBJ databases">
        <title>Complete genome sequence of Thermococcus chitonophagus type strain GC74.</title>
        <authorList>
            <person name="Oger P.M."/>
        </authorList>
    </citation>
    <scope>NUCLEOTIDE SEQUENCE [LARGE SCALE GENOMIC DNA]</scope>
    <source>
        <strain evidence="6 9">GC74</strain>
    </source>
</reference>
<proteinExistence type="inferred from homology"/>
<dbReference type="GO" id="GO:0003677">
    <property type="term" value="F:DNA binding"/>
    <property type="evidence" value="ECO:0007669"/>
    <property type="project" value="UniProtKB-KW"/>
</dbReference>
<keyword evidence="9" id="KW-1185">Reference proteome</keyword>
<name>A0A160VSB4_9EURY</name>
<evidence type="ECO:0000256" key="1">
    <source>
        <dbReference type="ARBA" id="ARBA00010923"/>
    </source>
</evidence>
<feature type="coiled-coil region" evidence="4">
    <location>
        <begin position="185"/>
        <end position="223"/>
    </location>
</feature>
<feature type="domain" description="Type I restriction modification DNA specificity" evidence="5">
    <location>
        <begin position="33"/>
        <end position="203"/>
    </location>
</feature>
<dbReference type="InterPro" id="IPR051212">
    <property type="entry name" value="Type-I_RE_S_subunit"/>
</dbReference>
<dbReference type="InterPro" id="IPR044946">
    <property type="entry name" value="Restrct_endonuc_typeI_TRD_sf"/>
</dbReference>
<dbReference type="EMBL" id="CP015193">
    <property type="protein sequence ID" value="ASJ16543.1"/>
    <property type="molecule type" value="Genomic_DNA"/>
</dbReference>
<dbReference type="AlphaFoldDB" id="A0A160VSB4"/>
<keyword evidence="4" id="KW-0175">Coiled coil</keyword>
<dbReference type="Proteomes" id="UP000250189">
    <property type="component" value="Chromosome"/>
</dbReference>
<feature type="domain" description="Type I restriction modification DNA specificity" evidence="5">
    <location>
        <begin position="231"/>
        <end position="404"/>
    </location>
</feature>